<dbReference type="AlphaFoldDB" id="A0A7X1FUZ0"/>
<keyword evidence="3" id="KW-1185">Reference proteome</keyword>
<dbReference type="InterPro" id="IPR036390">
    <property type="entry name" value="WH_DNA-bd_sf"/>
</dbReference>
<dbReference type="InterPro" id="IPR021880">
    <property type="entry name" value="DUF3489"/>
</dbReference>
<protein>
    <submittedName>
        <fullName evidence="2">DUF3489 domain-containing protein</fullName>
    </submittedName>
</protein>
<evidence type="ECO:0000256" key="1">
    <source>
        <dbReference type="SAM" id="MobiDB-lite"/>
    </source>
</evidence>
<evidence type="ECO:0000313" key="2">
    <source>
        <dbReference type="EMBL" id="MBC2667463.1"/>
    </source>
</evidence>
<organism evidence="2 3">
    <name type="scientific">Novosphingobium flavum</name>
    <dbReference type="NCBI Taxonomy" id="1778672"/>
    <lineage>
        <taxon>Bacteria</taxon>
        <taxon>Pseudomonadati</taxon>
        <taxon>Pseudomonadota</taxon>
        <taxon>Alphaproteobacteria</taxon>
        <taxon>Sphingomonadales</taxon>
        <taxon>Sphingomonadaceae</taxon>
        <taxon>Novosphingobium</taxon>
    </lineage>
</organism>
<dbReference type="SUPFAM" id="SSF46785">
    <property type="entry name" value="Winged helix' DNA-binding domain"/>
    <property type="match status" value="1"/>
</dbReference>
<sequence>MSNELEAAATSASECTAPRAHTKAERLLELLRTGSGASLEDMTEATGWQAHTVRAAMTGLRKRGYAITRHVEGNTTVWTVAAAEAAVPA</sequence>
<dbReference type="Proteomes" id="UP000566813">
    <property type="component" value="Unassembled WGS sequence"/>
</dbReference>
<reference evidence="2 3" key="1">
    <citation type="submission" date="2020-08" db="EMBL/GenBank/DDBJ databases">
        <title>The genome sequence of type strain Novosphingobium flavum NBRC 111647.</title>
        <authorList>
            <person name="Liu Y."/>
        </authorList>
    </citation>
    <scope>NUCLEOTIDE SEQUENCE [LARGE SCALE GENOMIC DNA]</scope>
    <source>
        <strain evidence="2 3">NBRC 111647</strain>
    </source>
</reference>
<dbReference type="Pfam" id="PF11994">
    <property type="entry name" value="DUF3489"/>
    <property type="match status" value="1"/>
</dbReference>
<proteinExistence type="predicted"/>
<name>A0A7X1FUZ0_9SPHN</name>
<comment type="caution">
    <text evidence="2">The sequence shown here is derived from an EMBL/GenBank/DDBJ whole genome shotgun (WGS) entry which is preliminary data.</text>
</comment>
<feature type="compositionally biased region" description="Low complexity" evidence="1">
    <location>
        <begin position="1"/>
        <end position="17"/>
    </location>
</feature>
<feature type="region of interest" description="Disordered" evidence="1">
    <location>
        <begin position="1"/>
        <end position="21"/>
    </location>
</feature>
<gene>
    <name evidence="2" type="ORF">H7F51_18245</name>
</gene>
<dbReference type="EMBL" id="JACLAW010000020">
    <property type="protein sequence ID" value="MBC2667463.1"/>
    <property type="molecule type" value="Genomic_DNA"/>
</dbReference>
<accession>A0A7X1FUZ0</accession>
<evidence type="ECO:0000313" key="3">
    <source>
        <dbReference type="Proteomes" id="UP000566813"/>
    </source>
</evidence>
<dbReference type="RefSeq" id="WP_185665758.1">
    <property type="nucleotide sequence ID" value="NZ_JACLAW010000020.1"/>
</dbReference>